<feature type="domain" description="PPM-type phosphatase" evidence="1">
    <location>
        <begin position="10"/>
        <end position="244"/>
    </location>
</feature>
<accession>A0A4P7D8H3</accession>
<dbReference type="KEGG" id="ppai:E1956_37920"/>
<organism evidence="2 3">
    <name type="scientific">Paraburkholderia pallida</name>
    <dbReference type="NCBI Taxonomy" id="2547399"/>
    <lineage>
        <taxon>Bacteria</taxon>
        <taxon>Pseudomonadati</taxon>
        <taxon>Pseudomonadota</taxon>
        <taxon>Betaproteobacteria</taxon>
        <taxon>Burkholderiales</taxon>
        <taxon>Burkholderiaceae</taxon>
        <taxon>Paraburkholderia</taxon>
    </lineage>
</organism>
<dbReference type="PANTHER" id="PTHR47992">
    <property type="entry name" value="PROTEIN PHOSPHATASE"/>
    <property type="match status" value="1"/>
</dbReference>
<keyword evidence="3" id="KW-1185">Reference proteome</keyword>
<evidence type="ECO:0000313" key="2">
    <source>
        <dbReference type="EMBL" id="QBR02972.1"/>
    </source>
</evidence>
<dbReference type="Gene3D" id="3.60.40.10">
    <property type="entry name" value="PPM-type phosphatase domain"/>
    <property type="match status" value="1"/>
</dbReference>
<dbReference type="SMART" id="SM00331">
    <property type="entry name" value="PP2C_SIG"/>
    <property type="match status" value="1"/>
</dbReference>
<dbReference type="SMART" id="SM00332">
    <property type="entry name" value="PP2Cc"/>
    <property type="match status" value="1"/>
</dbReference>
<evidence type="ECO:0000313" key="3">
    <source>
        <dbReference type="Proteomes" id="UP000295727"/>
    </source>
</evidence>
<dbReference type="InterPro" id="IPR015655">
    <property type="entry name" value="PP2C"/>
</dbReference>
<proteinExistence type="predicted"/>
<dbReference type="SUPFAM" id="SSF81606">
    <property type="entry name" value="PP2C-like"/>
    <property type="match status" value="1"/>
</dbReference>
<sequence length="264" mass="28000">MIVTTALHWSSASRTDVGRVRALNEDACLDLPQQGLWAVADGMGGHTAGDLASAMIVRSLSALATLAAAGSLASTQGAARGALQTVNQQLREEAARRGVRMIGSTVAVLMASGRECSWLWAGDSRIYLYRDARLEPLTTDHSHVAALQAQGHLSAEAARHHPSQHLITRAVGASDWLELDEGRIAVRDGDRFLLCSDGLSNELQAPEMGRALEDSDCQLAADTLVDMALQAGGRDNITAVVIRVEDPDAGDHTLLNPALPTGRQ</sequence>
<dbReference type="InterPro" id="IPR001932">
    <property type="entry name" value="PPM-type_phosphatase-like_dom"/>
</dbReference>
<gene>
    <name evidence="2" type="ORF">E1956_37920</name>
</gene>
<dbReference type="EMBL" id="CP038151">
    <property type="protein sequence ID" value="QBR02972.1"/>
    <property type="molecule type" value="Genomic_DNA"/>
</dbReference>
<dbReference type="AlphaFoldDB" id="A0A4P7D8H3"/>
<dbReference type="Pfam" id="PF13672">
    <property type="entry name" value="PP2C_2"/>
    <property type="match status" value="1"/>
</dbReference>
<dbReference type="Proteomes" id="UP000295727">
    <property type="component" value="Chromosome 4"/>
</dbReference>
<evidence type="ECO:0000259" key="1">
    <source>
        <dbReference type="PROSITE" id="PS51746"/>
    </source>
</evidence>
<name>A0A4P7D8H3_9BURK</name>
<protein>
    <submittedName>
        <fullName evidence="2">Serine/threonine-protein phosphatase</fullName>
    </submittedName>
</protein>
<dbReference type="RefSeq" id="WP_134758481.1">
    <property type="nucleotide sequence ID" value="NZ_CP038151.1"/>
</dbReference>
<reference evidence="2 3" key="1">
    <citation type="submission" date="2019-03" db="EMBL/GenBank/DDBJ databases">
        <title>Paraburkholderia sp. 7MH5, isolated from subtropical forest soil.</title>
        <authorList>
            <person name="Gao Z.-H."/>
            <person name="Qiu L.-H."/>
        </authorList>
    </citation>
    <scope>NUCLEOTIDE SEQUENCE [LARGE SCALE GENOMIC DNA]</scope>
    <source>
        <strain evidence="2 3">7MH5</strain>
    </source>
</reference>
<dbReference type="CDD" id="cd00143">
    <property type="entry name" value="PP2Cc"/>
    <property type="match status" value="1"/>
</dbReference>
<dbReference type="InterPro" id="IPR036457">
    <property type="entry name" value="PPM-type-like_dom_sf"/>
</dbReference>
<dbReference type="OrthoDB" id="9801841at2"/>
<dbReference type="GO" id="GO:0004722">
    <property type="term" value="F:protein serine/threonine phosphatase activity"/>
    <property type="evidence" value="ECO:0007669"/>
    <property type="project" value="InterPro"/>
</dbReference>
<dbReference type="PROSITE" id="PS51746">
    <property type="entry name" value="PPM_2"/>
    <property type="match status" value="1"/>
</dbReference>